<feature type="non-terminal residue" evidence="1">
    <location>
        <position position="158"/>
    </location>
</feature>
<sequence>IMTAEGVVHNVPLEIQGHKLEVPVFLLPVAGTDVILGASWLATLGPHVADYASLTLKFFWKDKFVTLTGEAIPRPAPAQFHHFKRLYTTDAITECFTIQWLKSTDEEDVFSELPTNIEPEIAMLLHTYKDLFKTPTALPPDRAHNHTIPLVDGANPVK</sequence>
<name>A0A392QQP5_9FABA</name>
<feature type="non-terminal residue" evidence="1">
    <location>
        <position position="1"/>
    </location>
</feature>
<dbReference type="AlphaFoldDB" id="A0A392QQP5"/>
<proteinExistence type="predicted"/>
<organism evidence="1 2">
    <name type="scientific">Trifolium medium</name>
    <dbReference type="NCBI Taxonomy" id="97028"/>
    <lineage>
        <taxon>Eukaryota</taxon>
        <taxon>Viridiplantae</taxon>
        <taxon>Streptophyta</taxon>
        <taxon>Embryophyta</taxon>
        <taxon>Tracheophyta</taxon>
        <taxon>Spermatophyta</taxon>
        <taxon>Magnoliopsida</taxon>
        <taxon>eudicotyledons</taxon>
        <taxon>Gunneridae</taxon>
        <taxon>Pentapetalae</taxon>
        <taxon>rosids</taxon>
        <taxon>fabids</taxon>
        <taxon>Fabales</taxon>
        <taxon>Fabaceae</taxon>
        <taxon>Papilionoideae</taxon>
        <taxon>50 kb inversion clade</taxon>
        <taxon>NPAAA clade</taxon>
        <taxon>Hologalegina</taxon>
        <taxon>IRL clade</taxon>
        <taxon>Trifolieae</taxon>
        <taxon>Trifolium</taxon>
    </lineage>
</organism>
<dbReference type="InterPro" id="IPR021109">
    <property type="entry name" value="Peptidase_aspartic_dom_sf"/>
</dbReference>
<dbReference type="Proteomes" id="UP000265520">
    <property type="component" value="Unassembled WGS sequence"/>
</dbReference>
<dbReference type="Pfam" id="PF08284">
    <property type="entry name" value="RVP_2"/>
    <property type="match status" value="1"/>
</dbReference>
<comment type="caution">
    <text evidence="1">The sequence shown here is derived from an EMBL/GenBank/DDBJ whole genome shotgun (WGS) entry which is preliminary data.</text>
</comment>
<keyword evidence="2" id="KW-1185">Reference proteome</keyword>
<dbReference type="EMBL" id="LXQA010151565">
    <property type="protein sequence ID" value="MCI26144.1"/>
    <property type="molecule type" value="Genomic_DNA"/>
</dbReference>
<accession>A0A392QQP5</accession>
<protein>
    <submittedName>
        <fullName evidence="1">Uncharacterized protein</fullName>
    </submittedName>
</protein>
<evidence type="ECO:0000313" key="1">
    <source>
        <dbReference type="EMBL" id="MCI26144.1"/>
    </source>
</evidence>
<evidence type="ECO:0000313" key="2">
    <source>
        <dbReference type="Proteomes" id="UP000265520"/>
    </source>
</evidence>
<reference evidence="1 2" key="1">
    <citation type="journal article" date="2018" name="Front. Plant Sci.">
        <title>Red Clover (Trifolium pratense) and Zigzag Clover (T. medium) - A Picture of Genomic Similarities and Differences.</title>
        <authorList>
            <person name="Dluhosova J."/>
            <person name="Istvanek J."/>
            <person name="Nedelnik J."/>
            <person name="Repkova J."/>
        </authorList>
    </citation>
    <scope>NUCLEOTIDE SEQUENCE [LARGE SCALE GENOMIC DNA]</scope>
    <source>
        <strain evidence="2">cv. 10/8</strain>
        <tissue evidence="1">Leaf</tissue>
    </source>
</reference>
<dbReference type="Gene3D" id="2.40.70.10">
    <property type="entry name" value="Acid Proteases"/>
    <property type="match status" value="1"/>
</dbReference>